<comment type="similarity">
    <text evidence="1">Belongs to the oxygen-dependent FAD-linked oxidoreductase family.</text>
</comment>
<keyword evidence="3" id="KW-0274">FAD</keyword>
<evidence type="ECO:0000256" key="5">
    <source>
        <dbReference type="SAM" id="SignalP"/>
    </source>
</evidence>
<protein>
    <submittedName>
        <fullName evidence="7">FAD binding domain-containing protein</fullName>
    </submittedName>
</protein>
<keyword evidence="4" id="KW-0560">Oxidoreductase</keyword>
<dbReference type="InterPro" id="IPR016166">
    <property type="entry name" value="FAD-bd_PCMH"/>
</dbReference>
<dbReference type="PANTHER" id="PTHR42973">
    <property type="entry name" value="BINDING OXIDOREDUCTASE, PUTATIVE (AFU_ORTHOLOGUE AFUA_1G17690)-RELATED"/>
    <property type="match status" value="1"/>
</dbReference>
<feature type="signal peptide" evidence="5">
    <location>
        <begin position="1"/>
        <end position="25"/>
    </location>
</feature>
<evidence type="ECO:0000256" key="2">
    <source>
        <dbReference type="ARBA" id="ARBA00022630"/>
    </source>
</evidence>
<dbReference type="GO" id="GO:0071949">
    <property type="term" value="F:FAD binding"/>
    <property type="evidence" value="ECO:0007669"/>
    <property type="project" value="InterPro"/>
</dbReference>
<dbReference type="OrthoDB" id="2151789at2759"/>
<name>A0A9P9EQ33_9HYPO</name>
<evidence type="ECO:0000313" key="8">
    <source>
        <dbReference type="Proteomes" id="UP000738349"/>
    </source>
</evidence>
<dbReference type="Pfam" id="PF01565">
    <property type="entry name" value="FAD_binding_4"/>
    <property type="match status" value="1"/>
</dbReference>
<feature type="chain" id="PRO_5040458346" evidence="5">
    <location>
        <begin position="26"/>
        <end position="530"/>
    </location>
</feature>
<organism evidence="7 8">
    <name type="scientific">Dactylonectria macrodidyma</name>
    <dbReference type="NCBI Taxonomy" id="307937"/>
    <lineage>
        <taxon>Eukaryota</taxon>
        <taxon>Fungi</taxon>
        <taxon>Dikarya</taxon>
        <taxon>Ascomycota</taxon>
        <taxon>Pezizomycotina</taxon>
        <taxon>Sordariomycetes</taxon>
        <taxon>Hypocreomycetidae</taxon>
        <taxon>Hypocreales</taxon>
        <taxon>Nectriaceae</taxon>
        <taxon>Dactylonectria</taxon>
    </lineage>
</organism>
<dbReference type="PROSITE" id="PS51387">
    <property type="entry name" value="FAD_PCMH"/>
    <property type="match status" value="1"/>
</dbReference>
<evidence type="ECO:0000256" key="1">
    <source>
        <dbReference type="ARBA" id="ARBA00005466"/>
    </source>
</evidence>
<keyword evidence="8" id="KW-1185">Reference proteome</keyword>
<accession>A0A9P9EQ33</accession>
<keyword evidence="2" id="KW-0285">Flavoprotein</keyword>
<evidence type="ECO:0000259" key="6">
    <source>
        <dbReference type="PROSITE" id="PS51387"/>
    </source>
</evidence>
<dbReference type="Gene3D" id="3.30.465.10">
    <property type="match status" value="1"/>
</dbReference>
<dbReference type="InterPro" id="IPR050416">
    <property type="entry name" value="FAD-linked_Oxidoreductase"/>
</dbReference>
<dbReference type="PANTHER" id="PTHR42973:SF13">
    <property type="entry name" value="FAD-BINDING PCMH-TYPE DOMAIN-CONTAINING PROTEIN"/>
    <property type="match status" value="1"/>
</dbReference>
<evidence type="ECO:0000256" key="3">
    <source>
        <dbReference type="ARBA" id="ARBA00022827"/>
    </source>
</evidence>
<dbReference type="InterPro" id="IPR016169">
    <property type="entry name" value="FAD-bd_PCMH_sub2"/>
</dbReference>
<dbReference type="SUPFAM" id="SSF56176">
    <property type="entry name" value="FAD-binding/transporter-associated domain-like"/>
    <property type="match status" value="1"/>
</dbReference>
<sequence length="530" mass="58075">MRLIHRTSSTTLLTTLLHTLGSASSFYDSIRSIQSLIGISNNSSHTQESLPWAAACELLSTIHPDETLLPGTAAYEGVKAKYWDGSQRDSNPGCIFQPRSPEDVSFSLVIFQHTKCPFAIKSGGHGQWHGESSIDAGVTIDLARIAHLELDEKAQSLSVGPGNRGVDVYTALEPLGLTVVGGRSAYVGVGGFLQGGGISFHSNLYGWALDNIKEFQVVLGNGTITRASHTENPTLYKALRGGGANFGIVTSFVLDTYPYTGGWGGIWATTIDQEDAVIDALLEYGEKVKEDPKPSFLLSVHFHEGQFILAADLFYCDGVSTRPTAFDKLYEIPAILETAGPKSLSKKTWEMAQSYPEGYYNTMWVFCTKVDKRLIKLYSAAWQREGGKLADINGIRMTAVIQLITASTASFFSRRGGNSLGLPDSEPILMFNVEPHWKDATQSRRVYRAMKIVADEVMDEAGRLGLAVDYTYINYASQFQNGFGRSTEGSPANSRKFLEEVSQEYDPQRVFQDLRGAGFKLEGAYLSETP</sequence>
<reference evidence="7" key="1">
    <citation type="journal article" date="2021" name="Nat. Commun.">
        <title>Genetic determinants of endophytism in the Arabidopsis root mycobiome.</title>
        <authorList>
            <person name="Mesny F."/>
            <person name="Miyauchi S."/>
            <person name="Thiergart T."/>
            <person name="Pickel B."/>
            <person name="Atanasova L."/>
            <person name="Karlsson M."/>
            <person name="Huettel B."/>
            <person name="Barry K.W."/>
            <person name="Haridas S."/>
            <person name="Chen C."/>
            <person name="Bauer D."/>
            <person name="Andreopoulos W."/>
            <person name="Pangilinan J."/>
            <person name="LaButti K."/>
            <person name="Riley R."/>
            <person name="Lipzen A."/>
            <person name="Clum A."/>
            <person name="Drula E."/>
            <person name="Henrissat B."/>
            <person name="Kohler A."/>
            <person name="Grigoriev I.V."/>
            <person name="Martin F.M."/>
            <person name="Hacquard S."/>
        </authorList>
    </citation>
    <scope>NUCLEOTIDE SEQUENCE</scope>
    <source>
        <strain evidence="7">MPI-CAGE-AT-0147</strain>
    </source>
</reference>
<comment type="caution">
    <text evidence="7">The sequence shown here is derived from an EMBL/GenBank/DDBJ whole genome shotgun (WGS) entry which is preliminary data.</text>
</comment>
<dbReference type="EMBL" id="JAGMUV010000010">
    <property type="protein sequence ID" value="KAH7141739.1"/>
    <property type="molecule type" value="Genomic_DNA"/>
</dbReference>
<evidence type="ECO:0000256" key="4">
    <source>
        <dbReference type="ARBA" id="ARBA00023002"/>
    </source>
</evidence>
<dbReference type="Proteomes" id="UP000738349">
    <property type="component" value="Unassembled WGS sequence"/>
</dbReference>
<gene>
    <name evidence="7" type="ORF">EDB81DRAFT_760592</name>
</gene>
<dbReference type="AlphaFoldDB" id="A0A9P9EQ33"/>
<dbReference type="InterPro" id="IPR036318">
    <property type="entry name" value="FAD-bd_PCMH-like_sf"/>
</dbReference>
<keyword evidence="5" id="KW-0732">Signal</keyword>
<evidence type="ECO:0000313" key="7">
    <source>
        <dbReference type="EMBL" id="KAH7141739.1"/>
    </source>
</evidence>
<feature type="domain" description="FAD-binding PCMH-type" evidence="6">
    <location>
        <begin position="88"/>
        <end position="259"/>
    </location>
</feature>
<dbReference type="InterPro" id="IPR006094">
    <property type="entry name" value="Oxid_FAD_bind_N"/>
</dbReference>
<proteinExistence type="inferred from homology"/>
<dbReference type="GO" id="GO:0016491">
    <property type="term" value="F:oxidoreductase activity"/>
    <property type="evidence" value="ECO:0007669"/>
    <property type="project" value="UniProtKB-KW"/>
</dbReference>